<evidence type="ECO:0000313" key="3">
    <source>
        <dbReference type="Proteomes" id="UP001597114"/>
    </source>
</evidence>
<evidence type="ECO:0000313" key="2">
    <source>
        <dbReference type="EMBL" id="MFD1520363.1"/>
    </source>
</evidence>
<dbReference type="InterPro" id="IPR015422">
    <property type="entry name" value="PyrdxlP-dep_Trfase_small"/>
</dbReference>
<proteinExistence type="predicted"/>
<dbReference type="Gene3D" id="3.40.640.10">
    <property type="entry name" value="Type I PLP-dependent aspartate aminotransferase-like (Major domain)"/>
    <property type="match status" value="1"/>
</dbReference>
<reference evidence="3" key="1">
    <citation type="journal article" date="2019" name="Int. J. Syst. Evol. Microbiol.">
        <title>The Global Catalogue of Microorganisms (GCM) 10K type strain sequencing project: providing services to taxonomists for standard genome sequencing and annotation.</title>
        <authorList>
            <consortium name="The Broad Institute Genomics Platform"/>
            <consortium name="The Broad Institute Genome Sequencing Center for Infectious Disease"/>
            <person name="Wu L."/>
            <person name="Ma J."/>
        </authorList>
    </citation>
    <scope>NUCLEOTIDE SEQUENCE [LARGE SCALE GENOMIC DNA]</scope>
    <source>
        <strain evidence="3">CCM 7043</strain>
    </source>
</reference>
<dbReference type="SUPFAM" id="SSF53383">
    <property type="entry name" value="PLP-dependent transferases"/>
    <property type="match status" value="1"/>
</dbReference>
<feature type="domain" description="Aminotransferase class V" evidence="1">
    <location>
        <begin position="43"/>
        <end position="374"/>
    </location>
</feature>
<gene>
    <name evidence="2" type="ORF">ACFSJD_22910</name>
</gene>
<dbReference type="PANTHER" id="PTHR43586:SF15">
    <property type="entry name" value="BLR3095 PROTEIN"/>
    <property type="match status" value="1"/>
</dbReference>
<protein>
    <submittedName>
        <fullName evidence="2">Aminotransferase class V-fold PLP-dependent enzyme</fullName>
    </submittedName>
</protein>
<evidence type="ECO:0000259" key="1">
    <source>
        <dbReference type="Pfam" id="PF00266"/>
    </source>
</evidence>
<dbReference type="InterPro" id="IPR015424">
    <property type="entry name" value="PyrdxlP-dep_Trfase"/>
</dbReference>
<dbReference type="Proteomes" id="UP001597114">
    <property type="component" value="Unassembled WGS sequence"/>
</dbReference>
<dbReference type="PANTHER" id="PTHR43586">
    <property type="entry name" value="CYSTEINE DESULFURASE"/>
    <property type="match status" value="1"/>
</dbReference>
<dbReference type="RefSeq" id="WP_344727316.1">
    <property type="nucleotide sequence ID" value="NZ_BAAAUS010000043.1"/>
</dbReference>
<name>A0ABW4EYP4_9PSEU</name>
<dbReference type="EMBL" id="JBHUCO010000024">
    <property type="protein sequence ID" value="MFD1520363.1"/>
    <property type="molecule type" value="Genomic_DNA"/>
</dbReference>
<keyword evidence="2" id="KW-0808">Transferase</keyword>
<keyword evidence="3" id="KW-1185">Reference proteome</keyword>
<dbReference type="Pfam" id="PF00266">
    <property type="entry name" value="Aminotran_5"/>
    <property type="match status" value="1"/>
</dbReference>
<organism evidence="2 3">
    <name type="scientific">Pseudonocardia yunnanensis</name>
    <dbReference type="NCBI Taxonomy" id="58107"/>
    <lineage>
        <taxon>Bacteria</taxon>
        <taxon>Bacillati</taxon>
        <taxon>Actinomycetota</taxon>
        <taxon>Actinomycetes</taxon>
        <taxon>Pseudonocardiales</taxon>
        <taxon>Pseudonocardiaceae</taxon>
        <taxon>Pseudonocardia</taxon>
    </lineage>
</organism>
<accession>A0ABW4EYP4</accession>
<comment type="caution">
    <text evidence="2">The sequence shown here is derived from an EMBL/GenBank/DDBJ whole genome shotgun (WGS) entry which is preliminary data.</text>
</comment>
<sequence>MSSVTGERTLAETIRHRFPIFENRVYLNSCSQGALSDAVRAAYGDYLAGLEAEGSLWSHWVERSEHARSAFARVLHADADSVAVTTSVSAGVSALASALEFGERDTVVTTELEFPTIGQIWHAQERRGARVVHVPAEDDNTLSLDRLAEAIDERTAIVSITHVCYLNGSLLDVEAITRLAHERGALVLLDTYQSVGAVPIDVGALGVDFVTGGALKYLLGSPGIGFLYANPSTTAHVVPTSTGWFADEDIFAMRVDRYRPAANARRFEAGTPPIPAVYAAIAGVELMLEIGIEATAAHVRGLNDRLIDEVVAMGGVVATPKDPARRGPLVAVASTDVEQLVQRLENDGIVTSSRAGNLRISPHCYNTAEDVEKLLAALHAHRDLLCLSSAGRPI</sequence>
<dbReference type="InterPro" id="IPR000192">
    <property type="entry name" value="Aminotrans_V_dom"/>
</dbReference>
<dbReference type="Gene3D" id="3.90.1150.10">
    <property type="entry name" value="Aspartate Aminotransferase, domain 1"/>
    <property type="match status" value="1"/>
</dbReference>
<dbReference type="InterPro" id="IPR015421">
    <property type="entry name" value="PyrdxlP-dep_Trfase_major"/>
</dbReference>
<dbReference type="GO" id="GO:0008483">
    <property type="term" value="F:transaminase activity"/>
    <property type="evidence" value="ECO:0007669"/>
    <property type="project" value="UniProtKB-KW"/>
</dbReference>
<keyword evidence="2" id="KW-0032">Aminotransferase</keyword>